<evidence type="ECO:0000313" key="12">
    <source>
        <dbReference type="Proteomes" id="UP001203297"/>
    </source>
</evidence>
<evidence type="ECO:0000256" key="4">
    <source>
        <dbReference type="ARBA" id="ARBA00022801"/>
    </source>
</evidence>
<dbReference type="InterPro" id="IPR010997">
    <property type="entry name" value="HRDC-like_sf"/>
</dbReference>
<dbReference type="GO" id="GO:0071051">
    <property type="term" value="P:poly(A)-dependent snoRNA 3'-end processing"/>
    <property type="evidence" value="ECO:0007669"/>
    <property type="project" value="TreeGrafter"/>
</dbReference>
<dbReference type="GO" id="GO:0071036">
    <property type="term" value="P:nuclear polyadenylation-dependent snoRNA catabolic process"/>
    <property type="evidence" value="ECO:0007669"/>
    <property type="project" value="TreeGrafter"/>
</dbReference>
<dbReference type="InterPro" id="IPR036397">
    <property type="entry name" value="RNaseH_sf"/>
</dbReference>
<evidence type="ECO:0000259" key="10">
    <source>
        <dbReference type="PROSITE" id="PS50967"/>
    </source>
</evidence>
<dbReference type="Pfam" id="PF08066">
    <property type="entry name" value="PMC2NT"/>
    <property type="match status" value="1"/>
</dbReference>
<comment type="similarity">
    <text evidence="8">Belongs to the exosome component 10/RRP6 family.</text>
</comment>
<keyword evidence="5" id="KW-0271">Exosome</keyword>
<dbReference type="GO" id="GO:0000166">
    <property type="term" value="F:nucleotide binding"/>
    <property type="evidence" value="ECO:0007669"/>
    <property type="project" value="InterPro"/>
</dbReference>
<feature type="domain" description="HRDC" evidence="10">
    <location>
        <begin position="481"/>
        <end position="561"/>
    </location>
</feature>
<dbReference type="InterPro" id="IPR045092">
    <property type="entry name" value="Rrp6-like"/>
</dbReference>
<dbReference type="GO" id="GO:0071044">
    <property type="term" value="P:histone mRNA catabolic process"/>
    <property type="evidence" value="ECO:0007669"/>
    <property type="project" value="TreeGrafter"/>
</dbReference>
<keyword evidence="4" id="KW-0378">Hydrolase</keyword>
<keyword evidence="6" id="KW-0269">Exonuclease</keyword>
<dbReference type="InterPro" id="IPR002121">
    <property type="entry name" value="HRDC_dom"/>
</dbReference>
<dbReference type="InterPro" id="IPR012337">
    <property type="entry name" value="RNaseH-like_sf"/>
</dbReference>
<gene>
    <name evidence="11" type="ORF">B0F90DRAFT_1735448</name>
</gene>
<dbReference type="PANTHER" id="PTHR12124">
    <property type="entry name" value="POLYMYOSITIS/SCLERODERMA AUTOANTIGEN-RELATED"/>
    <property type="match status" value="1"/>
</dbReference>
<protein>
    <submittedName>
        <fullName evidence="11">Ribonuclease H-like domain-containing protein</fullName>
    </submittedName>
</protein>
<dbReference type="GO" id="GO:0000467">
    <property type="term" value="P:exonucleolytic trimming to generate mature 3'-end of 5.8S rRNA from tricistronic rRNA transcript (SSU-rRNA, 5.8S rRNA, LSU-rRNA)"/>
    <property type="evidence" value="ECO:0007669"/>
    <property type="project" value="InterPro"/>
</dbReference>
<dbReference type="InterPro" id="IPR012588">
    <property type="entry name" value="Exosome-assoc_fac_Rrp6_N"/>
</dbReference>
<keyword evidence="3" id="KW-0540">Nuclease</keyword>
<dbReference type="PANTHER" id="PTHR12124:SF47">
    <property type="entry name" value="EXOSOME COMPONENT 10"/>
    <property type="match status" value="1"/>
</dbReference>
<dbReference type="GO" id="GO:0071039">
    <property type="term" value="P:nuclear polyadenylation-dependent CUT catabolic process"/>
    <property type="evidence" value="ECO:0007669"/>
    <property type="project" value="TreeGrafter"/>
</dbReference>
<dbReference type="InterPro" id="IPR002562">
    <property type="entry name" value="3'-5'_exonuclease_dom"/>
</dbReference>
<dbReference type="CDD" id="cd06147">
    <property type="entry name" value="Rrp6p_like_exo"/>
    <property type="match status" value="1"/>
</dbReference>
<dbReference type="Gene3D" id="1.10.150.80">
    <property type="entry name" value="HRDC domain"/>
    <property type="match status" value="1"/>
</dbReference>
<dbReference type="FunFam" id="3.30.420.10:FF:000059">
    <property type="entry name" value="Exosome complex exonuclease Rrp6"/>
    <property type="match status" value="1"/>
</dbReference>
<dbReference type="Gene3D" id="3.30.420.10">
    <property type="entry name" value="Ribonuclease H-like superfamily/Ribonuclease H"/>
    <property type="match status" value="1"/>
</dbReference>
<dbReference type="InterPro" id="IPR049559">
    <property type="entry name" value="Rrp6p-like_exo"/>
</dbReference>
<dbReference type="Pfam" id="PF01612">
    <property type="entry name" value="DNA_pol_A_exo1"/>
    <property type="match status" value="1"/>
</dbReference>
<evidence type="ECO:0000256" key="1">
    <source>
        <dbReference type="ARBA" id="ARBA00004123"/>
    </source>
</evidence>
<dbReference type="Pfam" id="PF00570">
    <property type="entry name" value="HRDC"/>
    <property type="match status" value="1"/>
</dbReference>
<dbReference type="GO" id="GO:0005730">
    <property type="term" value="C:nucleolus"/>
    <property type="evidence" value="ECO:0007669"/>
    <property type="project" value="TreeGrafter"/>
</dbReference>
<evidence type="ECO:0000256" key="6">
    <source>
        <dbReference type="ARBA" id="ARBA00022839"/>
    </source>
</evidence>
<dbReference type="SUPFAM" id="SSF47819">
    <property type="entry name" value="HRDC-like"/>
    <property type="match status" value="1"/>
</dbReference>
<dbReference type="FunFam" id="1.10.150.80:FF:000001">
    <property type="entry name" value="Putative exosome component 10"/>
    <property type="match status" value="1"/>
</dbReference>
<organism evidence="11 12">
    <name type="scientific">Multifurca ochricompacta</name>
    <dbReference type="NCBI Taxonomy" id="376703"/>
    <lineage>
        <taxon>Eukaryota</taxon>
        <taxon>Fungi</taxon>
        <taxon>Dikarya</taxon>
        <taxon>Basidiomycota</taxon>
        <taxon>Agaricomycotina</taxon>
        <taxon>Agaricomycetes</taxon>
        <taxon>Russulales</taxon>
        <taxon>Russulaceae</taxon>
        <taxon>Multifurca</taxon>
    </lineage>
</organism>
<feature type="region of interest" description="Disordered" evidence="9">
    <location>
        <begin position="733"/>
        <end position="829"/>
    </location>
</feature>
<sequence>MGSSQTPLTKSEFDGYYAQLQASALKTTKHAAGLPVDLAFHRSLDSDLAKDLEACSSKVMNITNMLIDLASTLGGSKSAKGKGKARLQDEDDFLDRFGALIVEPMDLLLERADIALDKFSGRMKTPAITINPPEPKKKAVLYGRQEPVIQHAPHLPKPQLKFKRKPDNSNDVMWSATLRHKFNARVPLGYTFEPASAGEDPGRVLPPHPYRFEINNLSYPAHMFQSQTPIPYKPLEETPFTWVSTQAQLSALIDKLRKAREIAIDLEYHSYRTYGGFVCLMQISTREEDWVVDPFELRDELEDLNEIFTNPNIVKVLHGADSDVIWLQQDCNLYLVNMFDTFHASKVLDFPRHGLAHLLEMYCDFSPDKRYQLADWRIRPLPDVMLKYARADTHFLLYVYDNLRNALLDRAVSRAASPTSRADSPTAQDVFVREVLSRSAETALRVYSPEPYDAEGGSGLNGWDTLARRWNKPALGVDGEPSVQREVFRAVHVWRDRVAREEDESTGYVLSNRFVFKLAEQAPADMAALLHAFSSTPPVVRRRAKELLDVIRDAVKKGLSRAIGESRHLPAASSEDTDGSDKMDVDVSSASIVPVPASPSLWSPRKALPTAPTSSLFGTATVMSHPPPLYSTSHSSLFGSVFVSPVQKDSSFTRFQDIVRKIHSALVISPKAPTPVKTTDVPIEVTEASTAAPTTGGATIEIPFVPAPLRQGVKSEVIDDAIIVVGQRQKKRKRAKKAGIVDGGEGEKSPTLAGKAKAEPEVIPFDFASAPNILDDGTGGYSEQEDGRAGKRKRQKKSLSGVSERGNFPAAPKDRREVRSGNVAHTFRP</sequence>
<dbReference type="GO" id="GO:0071035">
    <property type="term" value="P:nuclear polyadenylation-dependent rRNA catabolic process"/>
    <property type="evidence" value="ECO:0007669"/>
    <property type="project" value="TreeGrafter"/>
</dbReference>
<keyword evidence="2" id="KW-0698">rRNA processing</keyword>
<keyword evidence="7" id="KW-0539">Nucleus</keyword>
<dbReference type="PROSITE" id="PS50967">
    <property type="entry name" value="HRDC"/>
    <property type="match status" value="1"/>
</dbReference>
<evidence type="ECO:0000256" key="3">
    <source>
        <dbReference type="ARBA" id="ARBA00022722"/>
    </source>
</evidence>
<dbReference type="GO" id="GO:0003727">
    <property type="term" value="F:single-stranded RNA binding"/>
    <property type="evidence" value="ECO:0007669"/>
    <property type="project" value="TreeGrafter"/>
</dbReference>
<comment type="caution">
    <text evidence="11">The sequence shown here is derived from an EMBL/GenBank/DDBJ whole genome shotgun (WGS) entry which is preliminary data.</text>
</comment>
<dbReference type="EMBL" id="WTXG01000030">
    <property type="protein sequence ID" value="KAI0298162.1"/>
    <property type="molecule type" value="Genomic_DNA"/>
</dbReference>
<dbReference type="GO" id="GO:0000176">
    <property type="term" value="C:nuclear exosome (RNase complex)"/>
    <property type="evidence" value="ECO:0007669"/>
    <property type="project" value="InterPro"/>
</dbReference>
<dbReference type="Proteomes" id="UP001203297">
    <property type="component" value="Unassembled WGS sequence"/>
</dbReference>
<dbReference type="SMART" id="SM00341">
    <property type="entry name" value="HRDC"/>
    <property type="match status" value="1"/>
</dbReference>
<keyword evidence="12" id="KW-1185">Reference proteome</keyword>
<dbReference type="GO" id="GO:0071037">
    <property type="term" value="P:nuclear polyadenylation-dependent snRNA catabolic process"/>
    <property type="evidence" value="ECO:0007669"/>
    <property type="project" value="TreeGrafter"/>
</dbReference>
<dbReference type="InterPro" id="IPR044876">
    <property type="entry name" value="HRDC_dom_sf"/>
</dbReference>
<evidence type="ECO:0000256" key="5">
    <source>
        <dbReference type="ARBA" id="ARBA00022835"/>
    </source>
</evidence>
<evidence type="ECO:0000256" key="8">
    <source>
        <dbReference type="ARBA" id="ARBA00043957"/>
    </source>
</evidence>
<evidence type="ECO:0000313" key="11">
    <source>
        <dbReference type="EMBL" id="KAI0298162.1"/>
    </source>
</evidence>
<accession>A0AAD4QMC1</accession>
<evidence type="ECO:0000256" key="7">
    <source>
        <dbReference type="ARBA" id="ARBA00023242"/>
    </source>
</evidence>
<dbReference type="GO" id="GO:0071040">
    <property type="term" value="P:nuclear polyadenylation-dependent antisense transcript catabolic process"/>
    <property type="evidence" value="ECO:0007669"/>
    <property type="project" value="TreeGrafter"/>
</dbReference>
<evidence type="ECO:0000256" key="9">
    <source>
        <dbReference type="SAM" id="MobiDB-lite"/>
    </source>
</evidence>
<comment type="subcellular location">
    <subcellularLocation>
        <location evidence="1">Nucleus</location>
    </subcellularLocation>
</comment>
<dbReference type="GO" id="GO:0071038">
    <property type="term" value="P:TRAMP-dependent tRNA surveillance pathway"/>
    <property type="evidence" value="ECO:0007669"/>
    <property type="project" value="TreeGrafter"/>
</dbReference>
<proteinExistence type="inferred from homology"/>
<reference evidence="11" key="1">
    <citation type="journal article" date="2022" name="New Phytol.">
        <title>Evolutionary transition to the ectomycorrhizal habit in the genomes of a hyperdiverse lineage of mushroom-forming fungi.</title>
        <authorList>
            <person name="Looney B."/>
            <person name="Miyauchi S."/>
            <person name="Morin E."/>
            <person name="Drula E."/>
            <person name="Courty P.E."/>
            <person name="Kohler A."/>
            <person name="Kuo A."/>
            <person name="LaButti K."/>
            <person name="Pangilinan J."/>
            <person name="Lipzen A."/>
            <person name="Riley R."/>
            <person name="Andreopoulos W."/>
            <person name="He G."/>
            <person name="Johnson J."/>
            <person name="Nolan M."/>
            <person name="Tritt A."/>
            <person name="Barry K.W."/>
            <person name="Grigoriev I.V."/>
            <person name="Nagy L.G."/>
            <person name="Hibbett D."/>
            <person name="Henrissat B."/>
            <person name="Matheny P.B."/>
            <person name="Labbe J."/>
            <person name="Martin F.M."/>
        </authorList>
    </citation>
    <scope>NUCLEOTIDE SEQUENCE</scope>
    <source>
        <strain evidence="11">BPL690</strain>
    </source>
</reference>
<dbReference type="AlphaFoldDB" id="A0AAD4QMC1"/>
<dbReference type="SMART" id="SM00474">
    <property type="entry name" value="35EXOc"/>
    <property type="match status" value="1"/>
</dbReference>
<dbReference type="GO" id="GO:0000175">
    <property type="term" value="F:3'-5'-RNA exonuclease activity"/>
    <property type="evidence" value="ECO:0007669"/>
    <property type="project" value="InterPro"/>
</dbReference>
<name>A0AAD4QMC1_9AGAM</name>
<evidence type="ECO:0000256" key="2">
    <source>
        <dbReference type="ARBA" id="ARBA00022552"/>
    </source>
</evidence>
<dbReference type="SUPFAM" id="SSF53098">
    <property type="entry name" value="Ribonuclease H-like"/>
    <property type="match status" value="1"/>
</dbReference>